<evidence type="ECO:0000313" key="1">
    <source>
        <dbReference type="EMBL" id="KKN22747.1"/>
    </source>
</evidence>
<reference evidence="1" key="1">
    <citation type="journal article" date="2015" name="Nature">
        <title>Complex archaea that bridge the gap between prokaryotes and eukaryotes.</title>
        <authorList>
            <person name="Spang A."/>
            <person name="Saw J.H."/>
            <person name="Jorgensen S.L."/>
            <person name="Zaremba-Niedzwiedzka K."/>
            <person name="Martijn J."/>
            <person name="Lind A.E."/>
            <person name="van Eijk R."/>
            <person name="Schleper C."/>
            <person name="Guy L."/>
            <person name="Ettema T.J."/>
        </authorList>
    </citation>
    <scope>NUCLEOTIDE SEQUENCE</scope>
</reference>
<gene>
    <name evidence="1" type="ORF">LCGC14_0912080</name>
</gene>
<name>A0A0F9PE35_9ZZZZ</name>
<dbReference type="EMBL" id="LAZR01003034">
    <property type="protein sequence ID" value="KKN22747.1"/>
    <property type="molecule type" value="Genomic_DNA"/>
</dbReference>
<protein>
    <submittedName>
        <fullName evidence="1">Uncharacterized protein</fullName>
    </submittedName>
</protein>
<organism evidence="1">
    <name type="scientific">marine sediment metagenome</name>
    <dbReference type="NCBI Taxonomy" id="412755"/>
    <lineage>
        <taxon>unclassified sequences</taxon>
        <taxon>metagenomes</taxon>
        <taxon>ecological metagenomes</taxon>
    </lineage>
</organism>
<accession>A0A0F9PE35</accession>
<comment type="caution">
    <text evidence="1">The sequence shown here is derived from an EMBL/GenBank/DDBJ whole genome shotgun (WGS) entry which is preliminary data.</text>
</comment>
<sequence>MAFHVAAFAEQIAAAGTFQPIAAVADDQLFTNLDDVRVPAGLPFLLAAFAIGAAQSRARIVAPSLRAFANYEIAPKVISEAIPVDDSAGLITMVRDPLPLAVGESVNYESDGGAGAGVGMQTGVIFLGDGPVLPVSGQIRTIRATAAIAGTEIVWTSGALTFSEDLPAGIYQVVGARCEADSPGAFRLIFVAGGPRPGSLSCLGDEGAEVPGSRRGDWGMWGQFDTNQPPTLEILSLAAAGTAQVLYLDIMRVG</sequence>
<dbReference type="AlphaFoldDB" id="A0A0F9PE35"/>
<proteinExistence type="predicted"/>